<evidence type="ECO:0000256" key="3">
    <source>
        <dbReference type="SAM" id="SignalP"/>
    </source>
</evidence>
<dbReference type="GO" id="GO:0005576">
    <property type="term" value="C:extracellular region"/>
    <property type="evidence" value="ECO:0007669"/>
    <property type="project" value="UniProtKB-SubCell"/>
</dbReference>
<dbReference type="InterPro" id="IPR029277">
    <property type="entry name" value="SVWC_dom"/>
</dbReference>
<keyword evidence="3" id="KW-0732">Signal</keyword>
<protein>
    <recommendedName>
        <fullName evidence="4">Single domain-containing protein</fullName>
    </recommendedName>
</protein>
<comment type="subcellular location">
    <subcellularLocation>
        <location evidence="1">Secreted</location>
    </subcellularLocation>
</comment>
<evidence type="ECO:0000259" key="4">
    <source>
        <dbReference type="SMART" id="SM01318"/>
    </source>
</evidence>
<reference evidence="5" key="2">
    <citation type="submission" date="2023-05" db="EMBL/GenBank/DDBJ databases">
        <authorList>
            <person name="Fouks B."/>
        </authorList>
    </citation>
    <scope>NUCLEOTIDE SEQUENCE</scope>
    <source>
        <strain evidence="5">Stay&amp;Tobe</strain>
        <tissue evidence="5">Testes</tissue>
    </source>
</reference>
<dbReference type="SMART" id="SM01318">
    <property type="entry name" value="SVWC"/>
    <property type="match status" value="1"/>
</dbReference>
<feature type="domain" description="Single" evidence="4">
    <location>
        <begin position="44"/>
        <end position="114"/>
    </location>
</feature>
<name>A0AAD8ELP3_DIPPU</name>
<reference evidence="5" key="1">
    <citation type="journal article" date="2023" name="IScience">
        <title>Live-bearing cockroach genome reveals convergent evolutionary mechanisms linked to viviparity in insects and beyond.</title>
        <authorList>
            <person name="Fouks B."/>
            <person name="Harrison M.C."/>
            <person name="Mikhailova A.A."/>
            <person name="Marchal E."/>
            <person name="English S."/>
            <person name="Carruthers M."/>
            <person name="Jennings E.C."/>
            <person name="Chiamaka E.L."/>
            <person name="Frigard R.A."/>
            <person name="Pippel M."/>
            <person name="Attardo G.M."/>
            <person name="Benoit J.B."/>
            <person name="Bornberg-Bauer E."/>
            <person name="Tobe S.S."/>
        </authorList>
    </citation>
    <scope>NUCLEOTIDE SEQUENCE</scope>
    <source>
        <strain evidence="5">Stay&amp;Tobe</strain>
    </source>
</reference>
<feature type="non-terminal residue" evidence="5">
    <location>
        <position position="117"/>
    </location>
</feature>
<sequence>HLTTMKVVLCFSVLLICVALFQTRVEAAGGVELVQPNPAYPGKCYHSSTKKAYAVGETWTTDKQCVQYKCSSDGGSGFLIETTGCGTVSAQPPCSVVPGTSNAKYPACCPKAQCPKQ</sequence>
<dbReference type="PANTHER" id="PTHR39957">
    <property type="entry name" value="AT09846P1-RELATED"/>
    <property type="match status" value="1"/>
</dbReference>
<feature type="chain" id="PRO_5042151895" description="Single domain-containing protein" evidence="3">
    <location>
        <begin position="28"/>
        <end position="117"/>
    </location>
</feature>
<comment type="caution">
    <text evidence="5">The sequence shown here is derived from an EMBL/GenBank/DDBJ whole genome shotgun (WGS) entry which is preliminary data.</text>
</comment>
<evidence type="ECO:0000313" key="6">
    <source>
        <dbReference type="Proteomes" id="UP001233999"/>
    </source>
</evidence>
<keyword evidence="6" id="KW-1185">Reference proteome</keyword>
<gene>
    <name evidence="5" type="ORF">L9F63_014418</name>
</gene>
<dbReference type="PANTHER" id="PTHR39957:SF1">
    <property type="entry name" value="AT09846P1-RELATED"/>
    <property type="match status" value="1"/>
</dbReference>
<dbReference type="Pfam" id="PF15430">
    <property type="entry name" value="SVWC"/>
    <property type="match status" value="1"/>
</dbReference>
<dbReference type="InterPro" id="IPR053308">
    <property type="entry name" value="Vago-like"/>
</dbReference>
<evidence type="ECO:0000256" key="1">
    <source>
        <dbReference type="ARBA" id="ARBA00004613"/>
    </source>
</evidence>
<evidence type="ECO:0000313" key="5">
    <source>
        <dbReference type="EMBL" id="KAJ9594162.1"/>
    </source>
</evidence>
<organism evidence="5 6">
    <name type="scientific">Diploptera punctata</name>
    <name type="common">Pacific beetle cockroach</name>
    <dbReference type="NCBI Taxonomy" id="6984"/>
    <lineage>
        <taxon>Eukaryota</taxon>
        <taxon>Metazoa</taxon>
        <taxon>Ecdysozoa</taxon>
        <taxon>Arthropoda</taxon>
        <taxon>Hexapoda</taxon>
        <taxon>Insecta</taxon>
        <taxon>Pterygota</taxon>
        <taxon>Neoptera</taxon>
        <taxon>Polyneoptera</taxon>
        <taxon>Dictyoptera</taxon>
        <taxon>Blattodea</taxon>
        <taxon>Blaberoidea</taxon>
        <taxon>Blaberidae</taxon>
        <taxon>Diplopterinae</taxon>
        <taxon>Diploptera</taxon>
    </lineage>
</organism>
<dbReference type="EMBL" id="JASPKZ010003066">
    <property type="protein sequence ID" value="KAJ9594162.1"/>
    <property type="molecule type" value="Genomic_DNA"/>
</dbReference>
<feature type="signal peptide" evidence="3">
    <location>
        <begin position="1"/>
        <end position="27"/>
    </location>
</feature>
<keyword evidence="2" id="KW-0964">Secreted</keyword>
<accession>A0AAD8ELP3</accession>
<dbReference type="Proteomes" id="UP001233999">
    <property type="component" value="Unassembled WGS sequence"/>
</dbReference>
<dbReference type="AlphaFoldDB" id="A0AAD8ELP3"/>
<evidence type="ECO:0000256" key="2">
    <source>
        <dbReference type="ARBA" id="ARBA00022525"/>
    </source>
</evidence>
<proteinExistence type="predicted"/>